<name>A0AA47P8W9_MERPO</name>
<protein>
    <submittedName>
        <fullName evidence="2">Uncharacterized protein</fullName>
    </submittedName>
</protein>
<dbReference type="AlphaFoldDB" id="A0AA47P8W9"/>
<sequence length="340" mass="38212">MQLIPVFVIYSYAAGDFSILALMAYDRHDMQGPNEISLDNEQPEAEGTPDNTTPWQARRVHIQSGIELLKAFSKNEDLLRGGVSVHDEQGVPRSSKAMKLIPPDDADRFVKISGAFIPVLRSAAPVQNVPPGVAAESDRVLRRCSRRDGVPVSIPGHWGSYRGQRDEHPLLALQHLYQHQLVSHPEMDQTSPCLASKETSSARQVATVLHKNASNIKLRLRLLEYNEKSEYFRFNPSLTRNQLNLCRNSCVLGFQMNSRHPLDPFCSSSLFAIAKLFCDLLLKDDHLLLNGLLEVTLHQGSSAHWVVTSQETHSPAHWAVIFYAEDTFRSVRISKTDRDI</sequence>
<evidence type="ECO:0000256" key="1">
    <source>
        <dbReference type="SAM" id="MobiDB-lite"/>
    </source>
</evidence>
<feature type="region of interest" description="Disordered" evidence="1">
    <location>
        <begin position="33"/>
        <end position="53"/>
    </location>
</feature>
<dbReference type="EMBL" id="JAOPHQ010000286">
    <property type="protein sequence ID" value="KAK0155451.1"/>
    <property type="molecule type" value="Genomic_DNA"/>
</dbReference>
<dbReference type="Proteomes" id="UP001174136">
    <property type="component" value="Unassembled WGS sequence"/>
</dbReference>
<evidence type="ECO:0000313" key="3">
    <source>
        <dbReference type="Proteomes" id="UP001174136"/>
    </source>
</evidence>
<comment type="caution">
    <text evidence="2">The sequence shown here is derived from an EMBL/GenBank/DDBJ whole genome shotgun (WGS) entry which is preliminary data.</text>
</comment>
<proteinExistence type="predicted"/>
<accession>A0AA47P8W9</accession>
<organism evidence="2 3">
    <name type="scientific">Merluccius polli</name>
    <name type="common">Benguela hake</name>
    <name type="synonym">Merluccius cadenati</name>
    <dbReference type="NCBI Taxonomy" id="89951"/>
    <lineage>
        <taxon>Eukaryota</taxon>
        <taxon>Metazoa</taxon>
        <taxon>Chordata</taxon>
        <taxon>Craniata</taxon>
        <taxon>Vertebrata</taxon>
        <taxon>Euteleostomi</taxon>
        <taxon>Actinopterygii</taxon>
        <taxon>Neopterygii</taxon>
        <taxon>Teleostei</taxon>
        <taxon>Neoteleostei</taxon>
        <taxon>Acanthomorphata</taxon>
        <taxon>Zeiogadaria</taxon>
        <taxon>Gadariae</taxon>
        <taxon>Gadiformes</taxon>
        <taxon>Gadoidei</taxon>
        <taxon>Merlucciidae</taxon>
        <taxon>Merluccius</taxon>
    </lineage>
</organism>
<gene>
    <name evidence="2" type="ORF">N1851_002180</name>
</gene>
<evidence type="ECO:0000313" key="2">
    <source>
        <dbReference type="EMBL" id="KAK0155451.1"/>
    </source>
</evidence>
<keyword evidence="3" id="KW-1185">Reference proteome</keyword>
<reference evidence="2" key="1">
    <citation type="journal article" date="2023" name="Front. Mar. Sci.">
        <title>A new Merluccius polli reference genome to investigate the effects of global change in West African waters.</title>
        <authorList>
            <person name="Mateo J.L."/>
            <person name="Blanco-Fernandez C."/>
            <person name="Garcia-Vazquez E."/>
            <person name="Machado-Schiaffino G."/>
        </authorList>
    </citation>
    <scope>NUCLEOTIDE SEQUENCE</scope>
    <source>
        <strain evidence="2">C29</strain>
        <tissue evidence="2">Fin</tissue>
    </source>
</reference>